<evidence type="ECO:0000313" key="1">
    <source>
        <dbReference type="EMBL" id="MDN3612438.1"/>
    </source>
</evidence>
<keyword evidence="2" id="KW-1185">Reference proteome</keyword>
<accession>A0ABT8BZK3</accession>
<dbReference type="Proteomes" id="UP001238540">
    <property type="component" value="Unassembled WGS sequence"/>
</dbReference>
<dbReference type="PROSITE" id="PS51257">
    <property type="entry name" value="PROKAR_LIPOPROTEIN"/>
    <property type="match status" value="1"/>
</dbReference>
<name>A0ABT8BZK3_9VIBR</name>
<dbReference type="EMBL" id="JAUFQC010000027">
    <property type="protein sequence ID" value="MDN3612438.1"/>
    <property type="molecule type" value="Genomic_DNA"/>
</dbReference>
<evidence type="ECO:0000313" key="2">
    <source>
        <dbReference type="Proteomes" id="UP001238540"/>
    </source>
</evidence>
<protein>
    <submittedName>
        <fullName evidence="1">Uncharacterized protein</fullName>
    </submittedName>
</protein>
<comment type="caution">
    <text evidence="1">The sequence shown here is derived from an EMBL/GenBank/DDBJ whole genome shotgun (WGS) entry which is preliminary data.</text>
</comment>
<proteinExistence type="predicted"/>
<reference evidence="2" key="1">
    <citation type="journal article" date="2019" name="Int. J. Syst. Evol. Microbiol.">
        <title>The Global Catalogue of Microorganisms (GCM) 10K type strain sequencing project: providing services to taxonomists for standard genome sequencing and annotation.</title>
        <authorList>
            <consortium name="The Broad Institute Genomics Platform"/>
            <consortium name="The Broad Institute Genome Sequencing Center for Infectious Disease"/>
            <person name="Wu L."/>
            <person name="Ma J."/>
        </authorList>
    </citation>
    <scope>NUCLEOTIDE SEQUENCE [LARGE SCALE GENOMIC DNA]</scope>
    <source>
        <strain evidence="2">CECT 7398</strain>
    </source>
</reference>
<gene>
    <name evidence="1" type="ORF">QWZ16_22830</name>
</gene>
<sequence length="42" mass="4943">MAMVSRSMIARTEQLLTNVYPSLTSCLIEKRKMYAIKKHKDR</sequence>
<dbReference type="RefSeq" id="WP_290313379.1">
    <property type="nucleotide sequence ID" value="NZ_JAUFQC010000027.1"/>
</dbReference>
<organism evidence="1 2">
    <name type="scientific">Vibrio ostreicida</name>
    <dbReference type="NCBI Taxonomy" id="526588"/>
    <lineage>
        <taxon>Bacteria</taxon>
        <taxon>Pseudomonadati</taxon>
        <taxon>Pseudomonadota</taxon>
        <taxon>Gammaproteobacteria</taxon>
        <taxon>Vibrionales</taxon>
        <taxon>Vibrionaceae</taxon>
        <taxon>Vibrio</taxon>
    </lineage>
</organism>